<dbReference type="Proteomes" id="UP001318040">
    <property type="component" value="Chromosome 20"/>
</dbReference>
<feature type="binding site" evidence="25">
    <location>
        <position position="194"/>
    </location>
    <ligand>
        <name>Zn(2+)</name>
        <dbReference type="ChEBI" id="CHEBI:29105"/>
        <label>1</label>
    </ligand>
</feature>
<feature type="binding site" evidence="25">
    <location>
        <position position="196"/>
    </location>
    <ligand>
        <name>Zn(2+)</name>
        <dbReference type="ChEBI" id="CHEBI:29105"/>
        <label>1</label>
    </ligand>
</feature>
<evidence type="ECO:0000256" key="15">
    <source>
        <dbReference type="ARBA" id="ARBA00022737"/>
    </source>
</evidence>
<keyword evidence="10" id="KW-0645">Protease</keyword>
<dbReference type="GO" id="GO:0030574">
    <property type="term" value="P:collagen catabolic process"/>
    <property type="evidence" value="ECO:0007669"/>
    <property type="project" value="TreeGrafter"/>
</dbReference>
<evidence type="ECO:0000256" key="11">
    <source>
        <dbReference type="ARBA" id="ARBA00022685"/>
    </source>
</evidence>
<keyword evidence="17 25" id="KW-0862">Zinc</keyword>
<dbReference type="GO" id="GO:0005615">
    <property type="term" value="C:extracellular space"/>
    <property type="evidence" value="ECO:0007669"/>
    <property type="project" value="TreeGrafter"/>
</dbReference>
<keyword evidence="8" id="KW-0963">Cytoplasm</keyword>
<feature type="binding site" evidence="25">
    <location>
        <position position="257"/>
    </location>
    <ligand>
        <name>Zn(2+)</name>
        <dbReference type="ChEBI" id="CHEBI:29105"/>
        <label>2</label>
        <note>catalytic</note>
    </ligand>
</feature>
<keyword evidence="19 29" id="KW-1133">Transmembrane helix</keyword>
<dbReference type="GO" id="GO:0006508">
    <property type="term" value="P:proteolysis"/>
    <property type="evidence" value="ECO:0007669"/>
    <property type="project" value="UniProtKB-KW"/>
</dbReference>
<gene>
    <name evidence="32" type="primary">LOC116944188</name>
</gene>
<evidence type="ECO:0000256" key="5">
    <source>
        <dbReference type="ARBA" id="ARBA00010370"/>
    </source>
</evidence>
<feature type="repeat" description="Hemopexin" evidence="27">
    <location>
        <begin position="489"/>
        <end position="536"/>
    </location>
</feature>
<keyword evidence="20" id="KW-0482">Metalloprotease</keyword>
<dbReference type="GO" id="GO:0001501">
    <property type="term" value="P:skeletal system development"/>
    <property type="evidence" value="ECO:0007669"/>
    <property type="project" value="TreeGrafter"/>
</dbReference>
<feature type="binding site" evidence="25">
    <location>
        <position position="227"/>
    </location>
    <ligand>
        <name>Ca(2+)</name>
        <dbReference type="ChEBI" id="CHEBI:29108"/>
        <label>3</label>
    </ligand>
</feature>
<dbReference type="GO" id="GO:0030198">
    <property type="term" value="P:extracellular matrix organization"/>
    <property type="evidence" value="ECO:0007669"/>
    <property type="project" value="TreeGrafter"/>
</dbReference>
<evidence type="ECO:0000256" key="20">
    <source>
        <dbReference type="ARBA" id="ARBA00023049"/>
    </source>
</evidence>
<evidence type="ECO:0000256" key="25">
    <source>
        <dbReference type="PIRSR" id="PIRSR621190-2"/>
    </source>
</evidence>
<feature type="binding site" evidence="25">
    <location>
        <position position="209"/>
    </location>
    <ligand>
        <name>Zn(2+)</name>
        <dbReference type="ChEBI" id="CHEBI:29105"/>
        <label>1</label>
    </ligand>
</feature>
<evidence type="ECO:0000256" key="18">
    <source>
        <dbReference type="ARBA" id="ARBA00022837"/>
    </source>
</evidence>
<dbReference type="FunFam" id="2.110.10.10:FF:000001">
    <property type="entry name" value="Matrix metallopeptidase 24"/>
    <property type="match status" value="1"/>
</dbReference>
<reference evidence="32" key="1">
    <citation type="submission" date="2025-08" db="UniProtKB">
        <authorList>
            <consortium name="RefSeq"/>
        </authorList>
    </citation>
    <scope>IDENTIFICATION</scope>
    <source>
        <tissue evidence="32">Sperm</tissue>
    </source>
</reference>
<dbReference type="CDD" id="cd00094">
    <property type="entry name" value="HX"/>
    <property type="match status" value="1"/>
</dbReference>
<keyword evidence="18 25" id="KW-0106">Calcium</keyword>
<dbReference type="Gene3D" id="2.110.10.10">
    <property type="entry name" value="Hemopexin-like domain"/>
    <property type="match status" value="1"/>
</dbReference>
<dbReference type="PROSITE" id="PS00024">
    <property type="entry name" value="HEMOPEXIN"/>
    <property type="match status" value="1"/>
</dbReference>
<feature type="binding site" evidence="25">
    <location>
        <position position="201"/>
    </location>
    <ligand>
        <name>Ca(2+)</name>
        <dbReference type="ChEBI" id="CHEBI:29108"/>
        <label>3</label>
    </ligand>
</feature>
<comment type="cofactor">
    <cofactor evidence="25">
        <name>Zn(2+)</name>
        <dbReference type="ChEBI" id="CHEBI:29105"/>
    </cofactor>
    <text evidence="25">Binds 2 Zn(2+) ions per subunit.</text>
</comment>
<dbReference type="RefSeq" id="XP_032813584.1">
    <property type="nucleotide sequence ID" value="XM_032957693.1"/>
</dbReference>
<comment type="similarity">
    <text evidence="5">Belongs to the peptidase M10A family.</text>
</comment>
<dbReference type="EC" id="3.4.24.80" evidence="6"/>
<dbReference type="FunFam" id="3.40.390.10:FF:000005">
    <property type="entry name" value="Matrix metallopeptidase 16"/>
    <property type="match status" value="1"/>
</dbReference>
<dbReference type="SUPFAM" id="SSF47090">
    <property type="entry name" value="PGBD-like"/>
    <property type="match status" value="1"/>
</dbReference>
<evidence type="ECO:0000256" key="6">
    <source>
        <dbReference type="ARBA" id="ARBA00012342"/>
    </source>
</evidence>
<dbReference type="Pfam" id="PF11857">
    <property type="entry name" value="DUF3377"/>
    <property type="match status" value="1"/>
</dbReference>
<dbReference type="InterPro" id="IPR006026">
    <property type="entry name" value="Peptidase_Metallo"/>
</dbReference>
<evidence type="ECO:0000256" key="19">
    <source>
        <dbReference type="ARBA" id="ARBA00022989"/>
    </source>
</evidence>
<dbReference type="InterPro" id="IPR033739">
    <property type="entry name" value="M10A_MMP"/>
</dbReference>
<evidence type="ECO:0000256" key="26">
    <source>
        <dbReference type="PIRSR" id="PIRSR621190-4"/>
    </source>
</evidence>
<evidence type="ECO:0000256" key="17">
    <source>
        <dbReference type="ARBA" id="ARBA00022833"/>
    </source>
</evidence>
<feature type="domain" description="Peptidase metallopeptidase" evidence="30">
    <location>
        <begin position="124"/>
        <end position="293"/>
    </location>
</feature>
<evidence type="ECO:0000256" key="22">
    <source>
        <dbReference type="ARBA" id="ARBA00023145"/>
    </source>
</evidence>
<feature type="repeat" description="Hemopexin" evidence="27">
    <location>
        <begin position="344"/>
        <end position="392"/>
    </location>
</feature>
<feature type="binding site" evidence="25">
    <location>
        <position position="227"/>
    </location>
    <ligand>
        <name>Ca(2+)</name>
        <dbReference type="ChEBI" id="CHEBI:29108"/>
        <label>1</label>
    </ligand>
</feature>
<feature type="transmembrane region" description="Helical" evidence="29">
    <location>
        <begin position="595"/>
        <end position="616"/>
    </location>
</feature>
<evidence type="ECO:0000256" key="10">
    <source>
        <dbReference type="ARBA" id="ARBA00022670"/>
    </source>
</evidence>
<feature type="compositionally biased region" description="Basic and acidic residues" evidence="28">
    <location>
        <begin position="311"/>
        <end position="323"/>
    </location>
</feature>
<feature type="binding site" evidence="25">
    <location>
        <position position="202"/>
    </location>
    <ligand>
        <name>Ca(2+)</name>
        <dbReference type="ChEBI" id="CHEBI:29108"/>
        <label>3</label>
    </ligand>
</feature>
<keyword evidence="15" id="KW-0677">Repeat</keyword>
<dbReference type="InterPro" id="IPR001818">
    <property type="entry name" value="Pept_M10_metallopeptidase"/>
</dbReference>
<evidence type="ECO:0000256" key="27">
    <source>
        <dbReference type="PROSITE-ProRule" id="PRU01011"/>
    </source>
</evidence>
<feature type="binding site" evidence="25">
    <location>
        <position position="218"/>
    </location>
    <ligand>
        <name>Ca(2+)</name>
        <dbReference type="ChEBI" id="CHEBI:29108"/>
        <label>2</label>
    </ligand>
</feature>
<evidence type="ECO:0000313" key="31">
    <source>
        <dbReference type="Proteomes" id="UP001318040"/>
    </source>
</evidence>
<dbReference type="InterPro" id="IPR018487">
    <property type="entry name" value="Hemopexin-like_repeat"/>
</dbReference>
<keyword evidence="16" id="KW-0378">Hydrolase</keyword>
<dbReference type="GO" id="GO:0004222">
    <property type="term" value="F:metalloendopeptidase activity"/>
    <property type="evidence" value="ECO:0007669"/>
    <property type="project" value="InterPro"/>
</dbReference>
<comment type="cofactor">
    <cofactor evidence="25">
        <name>Ca(2+)</name>
        <dbReference type="ChEBI" id="CHEBI:29108"/>
    </cofactor>
    <text evidence="25">Can bind about 5 Ca(2+) ions per subunit.</text>
</comment>
<dbReference type="SUPFAM" id="SSF50923">
    <property type="entry name" value="Hemopexin-like domain"/>
    <property type="match status" value="1"/>
</dbReference>
<dbReference type="GO" id="GO:0042470">
    <property type="term" value="C:melanosome"/>
    <property type="evidence" value="ECO:0007669"/>
    <property type="project" value="UniProtKB-SubCell"/>
</dbReference>
<dbReference type="InterPro" id="IPR024079">
    <property type="entry name" value="MetalloPept_cat_dom_sf"/>
</dbReference>
<feature type="active site" evidence="24">
    <location>
        <position position="248"/>
    </location>
</feature>
<feature type="binding site" evidence="25">
    <location>
        <position position="446"/>
    </location>
    <ligand>
        <name>Ca(2+)</name>
        <dbReference type="ChEBI" id="CHEBI:29108"/>
        <label>5</label>
    </ligand>
</feature>
<accession>A0AAJ7TA22</accession>
<keyword evidence="23" id="KW-1015">Disulfide bond</keyword>
<dbReference type="CDD" id="cd04278">
    <property type="entry name" value="ZnMc_MMP"/>
    <property type="match status" value="1"/>
</dbReference>
<feature type="binding site" evidence="25">
    <location>
        <position position="224"/>
    </location>
    <ligand>
        <name>Ca(2+)</name>
        <dbReference type="ChEBI" id="CHEBI:29108"/>
        <label>3</label>
    </ligand>
</feature>
<dbReference type="GO" id="GO:0048870">
    <property type="term" value="P:cell motility"/>
    <property type="evidence" value="ECO:0007669"/>
    <property type="project" value="UniProtKB-ARBA"/>
</dbReference>
<feature type="repeat" description="Hemopexin" evidence="27">
    <location>
        <begin position="440"/>
        <end position="488"/>
    </location>
</feature>
<name>A0AAJ7TA22_PETMA</name>
<comment type="catalytic activity">
    <reaction evidence="1">
        <text>Endopeptidase activity. Activates progelatinase A by cleavage of the propeptide at 37-Asn-|-Leu-38. Other bonds hydrolyzed include 35-Gly-|-Ile-36 in the propeptide of collagenase 3, and 341-Asn-|-Phe-342, 441-Asp-|-Leu-442 and 354-Gln-|-Thr-355 in the aggrecan interglobular domain.</text>
        <dbReference type="EC" id="3.4.24.80"/>
    </reaction>
</comment>
<feature type="binding site" evidence="25">
    <location>
        <position position="397"/>
    </location>
    <ligand>
        <name>Ca(2+)</name>
        <dbReference type="ChEBI" id="CHEBI:29108"/>
        <label>4</label>
    </ligand>
</feature>
<evidence type="ECO:0000256" key="4">
    <source>
        <dbReference type="ARBA" id="ARBA00004496"/>
    </source>
</evidence>
<dbReference type="PRINTS" id="PR00138">
    <property type="entry name" value="MATRIXIN"/>
</dbReference>
<dbReference type="InterPro" id="IPR021805">
    <property type="entry name" value="Pept_M10A_metallopeptidase_C"/>
</dbReference>
<dbReference type="InterPro" id="IPR018486">
    <property type="entry name" value="Hemopexin_CS"/>
</dbReference>
<evidence type="ECO:0000256" key="13">
    <source>
        <dbReference type="ARBA" id="ARBA00022723"/>
    </source>
</evidence>
<dbReference type="Gene3D" id="3.40.390.10">
    <property type="entry name" value="Collagenase (Catalytic Domain)"/>
    <property type="match status" value="1"/>
</dbReference>
<protein>
    <recommendedName>
        <fullName evidence="7">Matrix metalloproteinase-14</fullName>
        <ecNumber evidence="6">3.4.24.80</ecNumber>
    </recommendedName>
</protein>
<evidence type="ECO:0000256" key="8">
    <source>
        <dbReference type="ARBA" id="ARBA00022490"/>
    </source>
</evidence>
<keyword evidence="12 29" id="KW-0812">Transmembrane</keyword>
<dbReference type="InterPro" id="IPR036365">
    <property type="entry name" value="PGBD-like_sf"/>
</dbReference>
<feature type="binding site" evidence="25">
    <location>
        <position position="247"/>
    </location>
    <ligand>
        <name>Zn(2+)</name>
        <dbReference type="ChEBI" id="CHEBI:29105"/>
        <label>2</label>
        <note>catalytic</note>
    </ligand>
</feature>
<dbReference type="GO" id="GO:0005886">
    <property type="term" value="C:plasma membrane"/>
    <property type="evidence" value="ECO:0007669"/>
    <property type="project" value="TreeGrafter"/>
</dbReference>
<feature type="binding site" evidence="25">
    <location>
        <position position="265"/>
    </location>
    <ligand>
        <name>Zn(2+)</name>
        <dbReference type="ChEBI" id="CHEBI:29105"/>
        <label>2</label>
        <note>catalytic</note>
    </ligand>
</feature>
<organism evidence="31 32">
    <name type="scientific">Petromyzon marinus</name>
    <name type="common">Sea lamprey</name>
    <dbReference type="NCBI Taxonomy" id="7757"/>
    <lineage>
        <taxon>Eukaryota</taxon>
        <taxon>Metazoa</taxon>
        <taxon>Chordata</taxon>
        <taxon>Craniata</taxon>
        <taxon>Vertebrata</taxon>
        <taxon>Cyclostomata</taxon>
        <taxon>Hyperoartia</taxon>
        <taxon>Petromyzontiformes</taxon>
        <taxon>Petromyzontidae</taxon>
        <taxon>Petromyzon</taxon>
    </lineage>
</organism>
<evidence type="ECO:0000313" key="32">
    <source>
        <dbReference type="RefSeq" id="XP_032813584.1"/>
    </source>
</evidence>
<evidence type="ECO:0000259" key="30">
    <source>
        <dbReference type="SMART" id="SM00235"/>
    </source>
</evidence>
<keyword evidence="13 25" id="KW-0479">Metal-binding</keyword>
<feature type="binding site" evidence="25">
    <location>
        <position position="399"/>
    </location>
    <ligand>
        <name>Ca(2+)</name>
        <dbReference type="ChEBI" id="CHEBI:29108"/>
        <label>5</label>
    </ligand>
</feature>
<dbReference type="PANTHER" id="PTHR10201:SF26">
    <property type="entry name" value="MATRIX METALLOPROTEINASE-16"/>
    <property type="match status" value="1"/>
</dbReference>
<dbReference type="AlphaFoldDB" id="A0AAJ7TA22"/>
<feature type="region of interest" description="Disordered" evidence="28">
    <location>
        <begin position="293"/>
        <end position="348"/>
    </location>
</feature>
<evidence type="ECO:0000256" key="24">
    <source>
        <dbReference type="PIRSR" id="PIRSR621190-1"/>
    </source>
</evidence>
<feature type="repeat" description="Hemopexin" evidence="27">
    <location>
        <begin position="393"/>
        <end position="438"/>
    </location>
</feature>
<dbReference type="GO" id="GO:0031012">
    <property type="term" value="C:extracellular matrix"/>
    <property type="evidence" value="ECO:0007669"/>
    <property type="project" value="InterPro"/>
</dbReference>
<feature type="region of interest" description="Disordered" evidence="28">
    <location>
        <begin position="540"/>
        <end position="580"/>
    </location>
</feature>
<feature type="binding site" evidence="25">
    <location>
        <position position="220"/>
    </location>
    <ligand>
        <name>Ca(2+)</name>
        <dbReference type="ChEBI" id="CHEBI:29108"/>
        <label>2</label>
    </ligand>
</feature>
<feature type="binding site" evidence="25">
    <location>
        <position position="184"/>
    </location>
    <ligand>
        <name>Ca(2+)</name>
        <dbReference type="ChEBI" id="CHEBI:29108"/>
        <label>2</label>
    </ligand>
</feature>
<feature type="binding site" evidence="25">
    <location>
        <position position="352"/>
    </location>
    <ligand>
        <name>Ca(2+)</name>
        <dbReference type="ChEBI" id="CHEBI:29108"/>
        <label>4</label>
    </ligand>
</feature>
<evidence type="ECO:0000256" key="21">
    <source>
        <dbReference type="ARBA" id="ARBA00023136"/>
    </source>
</evidence>
<evidence type="ECO:0000256" key="3">
    <source>
        <dbReference type="ARBA" id="ARBA00004479"/>
    </source>
</evidence>
<keyword evidence="14" id="KW-0732">Signal</keyword>
<keyword evidence="21 29" id="KW-0472">Membrane</keyword>
<dbReference type="PANTHER" id="PTHR10201">
    <property type="entry name" value="MATRIX METALLOPROTEINASE"/>
    <property type="match status" value="1"/>
</dbReference>
<dbReference type="Pfam" id="PF01471">
    <property type="entry name" value="PG_binding_1"/>
    <property type="match status" value="1"/>
</dbReference>
<evidence type="ECO:0000256" key="29">
    <source>
        <dbReference type="SAM" id="Phobius"/>
    </source>
</evidence>
<feature type="binding site" evidence="25">
    <location>
        <position position="222"/>
    </location>
    <ligand>
        <name>Zn(2+)</name>
        <dbReference type="ChEBI" id="CHEBI:29105"/>
        <label>1</label>
    </ligand>
</feature>
<dbReference type="InterPro" id="IPR021190">
    <property type="entry name" value="Pept_M10A"/>
</dbReference>
<proteinExistence type="inferred from homology"/>
<feature type="modified residue" description="Phosphotyrosine; by PKDCC" evidence="26">
    <location>
        <position position="427"/>
    </location>
</feature>
<dbReference type="InterPro" id="IPR000585">
    <property type="entry name" value="Hemopexin-like_dom"/>
</dbReference>
<evidence type="ECO:0000256" key="1">
    <source>
        <dbReference type="ARBA" id="ARBA00001718"/>
    </source>
</evidence>
<dbReference type="SMART" id="SM00235">
    <property type="entry name" value="ZnMc"/>
    <property type="match status" value="1"/>
</dbReference>
<dbReference type="InterPro" id="IPR002477">
    <property type="entry name" value="Peptidoglycan-bd-like"/>
</dbReference>
<keyword evidence="9" id="KW-0597">Phosphoprotein</keyword>
<feature type="binding site" description="in inhibited form" evidence="25">
    <location>
        <position position="102"/>
    </location>
    <ligand>
        <name>Zn(2+)</name>
        <dbReference type="ChEBI" id="CHEBI:29105"/>
        <label>2</label>
        <note>catalytic</note>
    </ligand>
</feature>
<dbReference type="SMART" id="SM00120">
    <property type="entry name" value="HX"/>
    <property type="match status" value="4"/>
</dbReference>
<dbReference type="Pfam" id="PF00045">
    <property type="entry name" value="Hemopexin"/>
    <property type="match status" value="4"/>
</dbReference>
<keyword evidence="11" id="KW-0165">Cleavage on pair of basic residues</keyword>
<evidence type="ECO:0000256" key="2">
    <source>
        <dbReference type="ARBA" id="ARBA00004223"/>
    </source>
</evidence>
<sequence length="638" mass="70678">MAGSAGGGSGGGTERRASLRLLCLVYAWITAWGTGCLAEDAFSTEAWLQRYGYLPGGDARMSTIRSPGVMSAAVSAMQRFYGINVTGTVDADTLRWMKRPRCGVPDRIDQGLQAGLRRKRYALTGQRWQQKHITYSVQNYTPKVGEADTRRALRRAFDVWQQVTPLVFEEVSNHEIRSSRREADIMIFFASGNHGDSSPFDGEGGFLAHAYFPGPGIGGDTHFDADEPWTLGNGNAGGNDLFLVAIHELGHALGLEHSNDPAAIMAPFYQYMDTENFVLPRDDLQGIQQIYGPAEQDKVPSRPLPTPPPPRRPETPRRVDKVPKPPRSPDLGVDRPPPPPGTTPDICEGRFDTVAILRGEMFVFKDRWFWRVRNNRVLDGYPMNIGHFWRGLPTNIDAAYERPDGKFVFFKGDQYWVFKEAMAEPGYPRSLAQFGNGLPHDRIDAALWWEPMRKTFFFQGDRYWRFNEDNHATDPGYPRSVTVWKGIPDGPKGAFMGREGAYTYFYKGKDYWKFDNERLSVESGYPRSILNDWMGCGGGGGSGGTGGPGGPGGPSGPGGPGGGVSDDSDGRRRHRPHGDDVDIVARTAAASGVNAIAVVIPCILALCMLVLAYTVLQFKRKGTPRHILYCKRSMQEWV</sequence>
<feature type="binding site" evidence="25">
    <location>
        <position position="251"/>
    </location>
    <ligand>
        <name>Zn(2+)</name>
        <dbReference type="ChEBI" id="CHEBI:29105"/>
        <label>2</label>
        <note>catalytic</note>
    </ligand>
</feature>
<evidence type="ECO:0000256" key="9">
    <source>
        <dbReference type="ARBA" id="ARBA00022553"/>
    </source>
</evidence>
<dbReference type="Pfam" id="PF00413">
    <property type="entry name" value="Peptidase_M10"/>
    <property type="match status" value="1"/>
</dbReference>
<dbReference type="PROSITE" id="PS51642">
    <property type="entry name" value="HEMOPEXIN_2"/>
    <property type="match status" value="4"/>
</dbReference>
<keyword evidence="22" id="KW-0865">Zymogen</keyword>
<evidence type="ECO:0000256" key="7">
    <source>
        <dbReference type="ARBA" id="ARBA00020199"/>
    </source>
</evidence>
<evidence type="ECO:0000256" key="12">
    <source>
        <dbReference type="ARBA" id="ARBA00022692"/>
    </source>
</evidence>
<dbReference type="GO" id="GO:0008270">
    <property type="term" value="F:zinc ion binding"/>
    <property type="evidence" value="ECO:0007669"/>
    <property type="project" value="InterPro"/>
</dbReference>
<evidence type="ECO:0000256" key="14">
    <source>
        <dbReference type="ARBA" id="ARBA00022729"/>
    </source>
</evidence>
<dbReference type="InterPro" id="IPR036375">
    <property type="entry name" value="Hemopexin-like_dom_sf"/>
</dbReference>
<feature type="compositionally biased region" description="Gly residues" evidence="28">
    <location>
        <begin position="540"/>
        <end position="564"/>
    </location>
</feature>
<evidence type="ECO:0000256" key="28">
    <source>
        <dbReference type="SAM" id="MobiDB-lite"/>
    </source>
</evidence>
<evidence type="ECO:0000256" key="16">
    <source>
        <dbReference type="ARBA" id="ARBA00022801"/>
    </source>
</evidence>
<comment type="subcellular location">
    <subcellularLocation>
        <location evidence="4">Cytoplasm</location>
    </subcellularLocation>
    <subcellularLocation>
        <location evidence="2">Melanosome</location>
    </subcellularLocation>
    <subcellularLocation>
        <location evidence="3">Membrane</location>
        <topology evidence="3">Single-pass type I membrane protein</topology>
    </subcellularLocation>
</comment>
<evidence type="ECO:0000256" key="23">
    <source>
        <dbReference type="ARBA" id="ARBA00023157"/>
    </source>
</evidence>
<dbReference type="FunFam" id="1.10.101.10:FF:000002">
    <property type="entry name" value="Matrix metalloproteinase-14 preproprotein"/>
    <property type="match status" value="1"/>
</dbReference>
<dbReference type="SUPFAM" id="SSF55486">
    <property type="entry name" value="Metalloproteases ('zincins'), catalytic domain"/>
    <property type="match status" value="1"/>
</dbReference>
<dbReference type="GO" id="GO:0009653">
    <property type="term" value="P:anatomical structure morphogenesis"/>
    <property type="evidence" value="ECO:0007669"/>
    <property type="project" value="UniProtKB-ARBA"/>
</dbReference>
<keyword evidence="31" id="KW-1185">Reference proteome</keyword>